<reference evidence="1" key="1">
    <citation type="submission" date="2020-08" db="EMBL/GenBank/DDBJ databases">
        <title>Multicomponent nature underlies the extraordinary mechanical properties of spider dragline silk.</title>
        <authorList>
            <person name="Kono N."/>
            <person name="Nakamura H."/>
            <person name="Mori M."/>
            <person name="Yoshida Y."/>
            <person name="Ohtoshi R."/>
            <person name="Malay A.D."/>
            <person name="Moran D.A.P."/>
            <person name="Tomita M."/>
            <person name="Numata K."/>
            <person name="Arakawa K."/>
        </authorList>
    </citation>
    <scope>NUCLEOTIDE SEQUENCE</scope>
</reference>
<organism evidence="1 2">
    <name type="scientific">Nephila pilipes</name>
    <name type="common">Giant wood spider</name>
    <name type="synonym">Nephila maculata</name>
    <dbReference type="NCBI Taxonomy" id="299642"/>
    <lineage>
        <taxon>Eukaryota</taxon>
        <taxon>Metazoa</taxon>
        <taxon>Ecdysozoa</taxon>
        <taxon>Arthropoda</taxon>
        <taxon>Chelicerata</taxon>
        <taxon>Arachnida</taxon>
        <taxon>Araneae</taxon>
        <taxon>Araneomorphae</taxon>
        <taxon>Entelegynae</taxon>
        <taxon>Araneoidea</taxon>
        <taxon>Nephilidae</taxon>
        <taxon>Nephila</taxon>
    </lineage>
</organism>
<gene>
    <name evidence="1" type="ORF">NPIL_669681</name>
</gene>
<name>A0A8X6NLI5_NEPPI</name>
<keyword evidence="2" id="KW-1185">Reference proteome</keyword>
<dbReference type="EMBL" id="BMAW01059075">
    <property type="protein sequence ID" value="GFT19369.1"/>
    <property type="molecule type" value="Genomic_DNA"/>
</dbReference>
<accession>A0A8X6NLI5</accession>
<evidence type="ECO:0000313" key="2">
    <source>
        <dbReference type="Proteomes" id="UP000887013"/>
    </source>
</evidence>
<dbReference type="Proteomes" id="UP000887013">
    <property type="component" value="Unassembled WGS sequence"/>
</dbReference>
<sequence>MEKEDTFRQIVLDVAPSPHQAAQVVCGRKRSNSSHFLSVRIRRMLRRNSKRCGINNPFIPSPAAVRICHWSKSRRRRRFPRHTCGECPLAPSCRIFKRCITVECIARARNNEIIFSCIDCKVSI</sequence>
<comment type="caution">
    <text evidence="1">The sequence shown here is derived from an EMBL/GenBank/DDBJ whole genome shotgun (WGS) entry which is preliminary data.</text>
</comment>
<protein>
    <submittedName>
        <fullName evidence="1">Uncharacterized protein</fullName>
    </submittedName>
</protein>
<evidence type="ECO:0000313" key="1">
    <source>
        <dbReference type="EMBL" id="GFT19369.1"/>
    </source>
</evidence>
<proteinExistence type="predicted"/>
<dbReference type="AlphaFoldDB" id="A0A8X6NLI5"/>